<dbReference type="SUPFAM" id="SSF50475">
    <property type="entry name" value="FMN-binding split barrel"/>
    <property type="match status" value="1"/>
</dbReference>
<keyword evidence="3" id="KW-1185">Reference proteome</keyword>
<name>A0A7Y9KJC8_9MICO</name>
<proteinExistence type="predicted"/>
<dbReference type="InterPro" id="IPR012349">
    <property type="entry name" value="Split_barrel_FMN-bd"/>
</dbReference>
<sequence>MFTNPAPSRTDDVVEVLTEEQCWNLLDRCELGRLAVVADGAPEIFPVNYVTDGPYVLFRTAPGTKLEKLAESPQVAFEVDEYDDTHAASVILKGVAHRLTVQSEIDAAEELALESWIPTLKYRWVRITATEVSGRRFPRGPEPERYRASRDDRDG</sequence>
<evidence type="ECO:0000256" key="1">
    <source>
        <dbReference type="SAM" id="MobiDB-lite"/>
    </source>
</evidence>
<dbReference type="RefSeq" id="WP_179492203.1">
    <property type="nucleotide sequence ID" value="NZ_JACCBV010000001.1"/>
</dbReference>
<feature type="compositionally biased region" description="Basic and acidic residues" evidence="1">
    <location>
        <begin position="139"/>
        <end position="155"/>
    </location>
</feature>
<dbReference type="InterPro" id="IPR024747">
    <property type="entry name" value="Pyridox_Oxase-rel"/>
</dbReference>
<reference evidence="2 3" key="1">
    <citation type="submission" date="2020-07" db="EMBL/GenBank/DDBJ databases">
        <title>Sequencing the genomes of 1000 actinobacteria strains.</title>
        <authorList>
            <person name="Klenk H.-P."/>
        </authorList>
    </citation>
    <scope>NUCLEOTIDE SEQUENCE [LARGE SCALE GENOMIC DNA]</scope>
    <source>
        <strain evidence="2 3">DSM 24662</strain>
    </source>
</reference>
<dbReference type="AlphaFoldDB" id="A0A7Y9KJC8"/>
<dbReference type="Gene3D" id="2.30.110.10">
    <property type="entry name" value="Electron Transport, Fmn-binding Protein, Chain A"/>
    <property type="match status" value="1"/>
</dbReference>
<dbReference type="Proteomes" id="UP000576969">
    <property type="component" value="Unassembled WGS sequence"/>
</dbReference>
<dbReference type="EMBL" id="JACCBV010000001">
    <property type="protein sequence ID" value="NYE21517.1"/>
    <property type="molecule type" value="Genomic_DNA"/>
</dbReference>
<feature type="region of interest" description="Disordered" evidence="1">
    <location>
        <begin position="136"/>
        <end position="155"/>
    </location>
</feature>
<accession>A0A7Y9KJC8</accession>
<comment type="caution">
    <text evidence="2">The sequence shown here is derived from an EMBL/GenBank/DDBJ whole genome shotgun (WGS) entry which is preliminary data.</text>
</comment>
<evidence type="ECO:0000313" key="2">
    <source>
        <dbReference type="EMBL" id="NYE21517.1"/>
    </source>
</evidence>
<protein>
    <submittedName>
        <fullName evidence="2">Nitroimidazol reductase NimA-like FMN-containing flavoprotein (Pyridoxamine 5'-phosphate oxidase superfamily)</fullName>
    </submittedName>
</protein>
<organism evidence="2 3">
    <name type="scientific">Microbacterium immunditiarum</name>
    <dbReference type="NCBI Taxonomy" id="337480"/>
    <lineage>
        <taxon>Bacteria</taxon>
        <taxon>Bacillati</taxon>
        <taxon>Actinomycetota</taxon>
        <taxon>Actinomycetes</taxon>
        <taxon>Micrococcales</taxon>
        <taxon>Microbacteriaceae</taxon>
        <taxon>Microbacterium</taxon>
    </lineage>
</organism>
<dbReference type="Pfam" id="PF12900">
    <property type="entry name" value="Pyridox_ox_2"/>
    <property type="match status" value="1"/>
</dbReference>
<gene>
    <name evidence="2" type="ORF">BJ991_003545</name>
</gene>
<evidence type="ECO:0000313" key="3">
    <source>
        <dbReference type="Proteomes" id="UP000576969"/>
    </source>
</evidence>